<sequence>MEEPQHRIRAAHSEDTVTVYQAYSPESACSLSCLQTSGESRSSSARRGLLLADELAPIRTG</sequence>
<keyword evidence="2" id="KW-1185">Reference proteome</keyword>
<evidence type="ECO:0000313" key="1">
    <source>
        <dbReference type="EMBL" id="MCI3272715.1"/>
    </source>
</evidence>
<name>A0ABS9Y675_9ACTN</name>
<accession>A0ABS9Y675</accession>
<protein>
    <submittedName>
        <fullName evidence="1">DUF4291 domain-containing protein</fullName>
    </submittedName>
</protein>
<dbReference type="RefSeq" id="WP_242765939.1">
    <property type="nucleotide sequence ID" value="NZ_JALDAY010000005.1"/>
</dbReference>
<dbReference type="EMBL" id="JALDAY010000005">
    <property type="protein sequence ID" value="MCI3272715.1"/>
    <property type="molecule type" value="Genomic_DNA"/>
</dbReference>
<evidence type="ECO:0000313" key="2">
    <source>
        <dbReference type="Proteomes" id="UP001165269"/>
    </source>
</evidence>
<dbReference type="Proteomes" id="UP001165269">
    <property type="component" value="Unassembled WGS sequence"/>
</dbReference>
<organism evidence="1 2">
    <name type="scientific">Streptomyces cylindrosporus</name>
    <dbReference type="NCBI Taxonomy" id="2927583"/>
    <lineage>
        <taxon>Bacteria</taxon>
        <taxon>Bacillati</taxon>
        <taxon>Actinomycetota</taxon>
        <taxon>Actinomycetes</taxon>
        <taxon>Kitasatosporales</taxon>
        <taxon>Streptomycetaceae</taxon>
        <taxon>Streptomyces</taxon>
    </lineage>
</organism>
<gene>
    <name evidence="1" type="ORF">MQP27_16530</name>
</gene>
<reference evidence="1" key="1">
    <citation type="submission" date="2022-03" db="EMBL/GenBank/DDBJ databases">
        <title>Streptomyces 7R015 and 7R016 isolated from Barleria lupulina in Thailand.</title>
        <authorList>
            <person name="Kanchanasin P."/>
            <person name="Phongsopitanun W."/>
            <person name="Tanasupawat S."/>
        </authorList>
    </citation>
    <scope>NUCLEOTIDE SEQUENCE</scope>
    <source>
        <strain evidence="1">7R015</strain>
    </source>
</reference>
<proteinExistence type="predicted"/>
<comment type="caution">
    <text evidence="1">The sequence shown here is derived from an EMBL/GenBank/DDBJ whole genome shotgun (WGS) entry which is preliminary data.</text>
</comment>